<accession>A0A6J6NVW6</accession>
<keyword evidence="1" id="KW-0472">Membrane</keyword>
<name>A0A6J6NVW6_9ZZZZ</name>
<feature type="transmembrane region" description="Helical" evidence="1">
    <location>
        <begin position="95"/>
        <end position="123"/>
    </location>
</feature>
<dbReference type="EMBL" id="CAEZXL010000130">
    <property type="protein sequence ID" value="CAB4690627.1"/>
    <property type="molecule type" value="Genomic_DNA"/>
</dbReference>
<feature type="transmembrane region" description="Helical" evidence="1">
    <location>
        <begin position="161"/>
        <end position="181"/>
    </location>
</feature>
<protein>
    <submittedName>
        <fullName evidence="2">Unannotated protein</fullName>
    </submittedName>
</protein>
<feature type="transmembrane region" description="Helical" evidence="1">
    <location>
        <begin position="66"/>
        <end position="83"/>
    </location>
</feature>
<reference evidence="2" key="1">
    <citation type="submission" date="2020-05" db="EMBL/GenBank/DDBJ databases">
        <authorList>
            <person name="Chiriac C."/>
            <person name="Salcher M."/>
            <person name="Ghai R."/>
            <person name="Kavagutti S V."/>
        </authorList>
    </citation>
    <scope>NUCLEOTIDE SEQUENCE</scope>
</reference>
<keyword evidence="1" id="KW-0812">Transmembrane</keyword>
<evidence type="ECO:0000313" key="2">
    <source>
        <dbReference type="EMBL" id="CAB4690627.1"/>
    </source>
</evidence>
<dbReference type="InterPro" id="IPR017196">
    <property type="entry name" value="ECF_substrate-spec_UCP037395"/>
</dbReference>
<evidence type="ECO:0000256" key="1">
    <source>
        <dbReference type="SAM" id="Phobius"/>
    </source>
</evidence>
<dbReference type="AlphaFoldDB" id="A0A6J6NVW6"/>
<organism evidence="2">
    <name type="scientific">freshwater metagenome</name>
    <dbReference type="NCBI Taxonomy" id="449393"/>
    <lineage>
        <taxon>unclassified sequences</taxon>
        <taxon>metagenomes</taxon>
        <taxon>ecological metagenomes</taxon>
    </lineage>
</organism>
<proteinExistence type="predicted"/>
<dbReference type="GO" id="GO:0022857">
    <property type="term" value="F:transmembrane transporter activity"/>
    <property type="evidence" value="ECO:0007669"/>
    <property type="project" value="InterPro"/>
</dbReference>
<dbReference type="Gene3D" id="1.10.1760.20">
    <property type="match status" value="1"/>
</dbReference>
<feature type="transmembrane region" description="Helical" evidence="1">
    <location>
        <begin position="40"/>
        <end position="60"/>
    </location>
</feature>
<sequence>MNSLISKLSIAIAGVASLLMFSWPLFITSNISTEATTAQTVFILLMPLTLVIVLIEFATGDISSKHLALLGVLIALNAVIRLLGAGTAGIETAFFLVILGAYVFGSGFGFILGAGSIFVSALLTGGIGPWLPFQMMGAALIGLGAGLIPHAAKKWLEKLNLIVYSVIASFTYGALMTLWNWPYLAGTGTQISYVAGAPLVDNLTKFLQYEIVTGGLIWDTGRAITTSVLILLTGSALIATLSRAATRAGVGRKL</sequence>
<feature type="transmembrane region" description="Helical" evidence="1">
    <location>
        <begin position="223"/>
        <end position="245"/>
    </location>
</feature>
<feature type="transmembrane region" description="Helical" evidence="1">
    <location>
        <begin position="6"/>
        <end position="28"/>
    </location>
</feature>
<keyword evidence="1" id="KW-1133">Transmembrane helix</keyword>
<dbReference type="PIRSF" id="PIRSF037395">
    <property type="entry name" value="UCP037395_ABCper"/>
    <property type="match status" value="1"/>
</dbReference>
<gene>
    <name evidence="2" type="ORF">UFOPK2373_00774</name>
</gene>
<feature type="transmembrane region" description="Helical" evidence="1">
    <location>
        <begin position="129"/>
        <end position="149"/>
    </location>
</feature>